<sequence>MQLGGKRVGIIGLGSIGFLVAKRLEAIGCSISYNSRKKKPSVPFPFYNNVCDLATNCDGLVLCCALTDQTLHMINKEVLFALGKERVIINIAWGAVIDEKELVQCLVEGEIAGAGLDVFENEPQVPQELFALDNVVMSPQFLFADSNHNAVYL</sequence>
<organism evidence="1 2">
    <name type="scientific">Rhododendron molle</name>
    <name type="common">Chinese azalea</name>
    <name type="synonym">Azalea mollis</name>
    <dbReference type="NCBI Taxonomy" id="49168"/>
    <lineage>
        <taxon>Eukaryota</taxon>
        <taxon>Viridiplantae</taxon>
        <taxon>Streptophyta</taxon>
        <taxon>Embryophyta</taxon>
        <taxon>Tracheophyta</taxon>
        <taxon>Spermatophyta</taxon>
        <taxon>Magnoliopsida</taxon>
        <taxon>eudicotyledons</taxon>
        <taxon>Gunneridae</taxon>
        <taxon>Pentapetalae</taxon>
        <taxon>asterids</taxon>
        <taxon>Ericales</taxon>
        <taxon>Ericaceae</taxon>
        <taxon>Ericoideae</taxon>
        <taxon>Rhodoreae</taxon>
        <taxon>Rhododendron</taxon>
    </lineage>
</organism>
<evidence type="ECO:0000313" key="1">
    <source>
        <dbReference type="EMBL" id="KAI8545254.1"/>
    </source>
</evidence>
<dbReference type="EMBL" id="CM046394">
    <property type="protein sequence ID" value="KAI8545254.1"/>
    <property type="molecule type" value="Genomic_DNA"/>
</dbReference>
<dbReference type="Proteomes" id="UP001062846">
    <property type="component" value="Chromosome 7"/>
</dbReference>
<name>A0ACC0MX98_RHOML</name>
<proteinExistence type="predicted"/>
<protein>
    <submittedName>
        <fullName evidence="1">Uncharacterized protein</fullName>
    </submittedName>
</protein>
<gene>
    <name evidence="1" type="ORF">RHMOL_Rhmol07G0027000</name>
</gene>
<evidence type="ECO:0000313" key="2">
    <source>
        <dbReference type="Proteomes" id="UP001062846"/>
    </source>
</evidence>
<comment type="caution">
    <text evidence="1">The sequence shown here is derived from an EMBL/GenBank/DDBJ whole genome shotgun (WGS) entry which is preliminary data.</text>
</comment>
<accession>A0ACC0MX98</accession>
<keyword evidence="2" id="KW-1185">Reference proteome</keyword>
<reference evidence="1" key="1">
    <citation type="submission" date="2022-02" db="EMBL/GenBank/DDBJ databases">
        <title>Plant Genome Project.</title>
        <authorList>
            <person name="Zhang R.-G."/>
        </authorList>
    </citation>
    <scope>NUCLEOTIDE SEQUENCE</scope>
    <source>
        <strain evidence="1">AT1</strain>
    </source>
</reference>